<evidence type="ECO:0000313" key="4">
    <source>
        <dbReference type="Proteomes" id="UP001163046"/>
    </source>
</evidence>
<evidence type="ECO:0000256" key="1">
    <source>
        <dbReference type="SAM" id="MobiDB-lite"/>
    </source>
</evidence>
<reference evidence="3" key="1">
    <citation type="submission" date="2023-01" db="EMBL/GenBank/DDBJ databases">
        <title>Genome assembly of the deep-sea coral Lophelia pertusa.</title>
        <authorList>
            <person name="Herrera S."/>
            <person name="Cordes E."/>
        </authorList>
    </citation>
    <scope>NUCLEOTIDE SEQUENCE</scope>
    <source>
        <strain evidence="3">USNM1676648</strain>
        <tissue evidence="3">Polyp</tissue>
    </source>
</reference>
<proteinExistence type="predicted"/>
<dbReference type="AlphaFoldDB" id="A0A9W9ZWY7"/>
<protein>
    <submittedName>
        <fullName evidence="3">Uncharacterized protein</fullName>
    </submittedName>
</protein>
<comment type="caution">
    <text evidence="3">The sequence shown here is derived from an EMBL/GenBank/DDBJ whole genome shotgun (WGS) entry which is preliminary data.</text>
</comment>
<dbReference type="Proteomes" id="UP001163046">
    <property type="component" value="Unassembled WGS sequence"/>
</dbReference>
<keyword evidence="2" id="KW-1133">Transmembrane helix</keyword>
<keyword evidence="4" id="KW-1185">Reference proteome</keyword>
<feature type="transmembrane region" description="Helical" evidence="2">
    <location>
        <begin position="43"/>
        <end position="61"/>
    </location>
</feature>
<accession>A0A9W9ZWY7</accession>
<feature type="compositionally biased region" description="Basic and acidic residues" evidence="1">
    <location>
        <begin position="1"/>
        <end position="21"/>
    </location>
</feature>
<keyword evidence="2" id="KW-0812">Transmembrane</keyword>
<organism evidence="3 4">
    <name type="scientific">Desmophyllum pertusum</name>
    <dbReference type="NCBI Taxonomy" id="174260"/>
    <lineage>
        <taxon>Eukaryota</taxon>
        <taxon>Metazoa</taxon>
        <taxon>Cnidaria</taxon>
        <taxon>Anthozoa</taxon>
        <taxon>Hexacorallia</taxon>
        <taxon>Scleractinia</taxon>
        <taxon>Caryophylliina</taxon>
        <taxon>Caryophylliidae</taxon>
        <taxon>Desmophyllum</taxon>
    </lineage>
</organism>
<sequence>MDKEEDVASGKDEHQSDEIQDRPNSNDSEIDRNLGEDDAVKPGFQMIATIAVATIAAILAITGFHIIAKIAAIIAVATIAAIIWKPGSRGEPSNAITCPYNIEIINASNVAIGDHNAITVPPLVRQLGQRMNTLRISKGFQAMMETGDRESVDEETHNSSQPVNIIVRDSDIVAIGDKIEIQIQNSDEMFTQRQPDREPRRSIKFGVQVVLLRGLHLRSELRQLPAPGVDPRAREVLNKMREIVNQLYPLRDCGNGRKLAMP</sequence>
<keyword evidence="2" id="KW-0472">Membrane</keyword>
<gene>
    <name evidence="3" type="ORF">OS493_031938</name>
</gene>
<evidence type="ECO:0000313" key="3">
    <source>
        <dbReference type="EMBL" id="KAJ7389407.1"/>
    </source>
</evidence>
<feature type="region of interest" description="Disordered" evidence="1">
    <location>
        <begin position="1"/>
        <end position="35"/>
    </location>
</feature>
<dbReference type="EMBL" id="MU825434">
    <property type="protein sequence ID" value="KAJ7389407.1"/>
    <property type="molecule type" value="Genomic_DNA"/>
</dbReference>
<name>A0A9W9ZWY7_9CNID</name>
<evidence type="ECO:0000256" key="2">
    <source>
        <dbReference type="SAM" id="Phobius"/>
    </source>
</evidence>